<dbReference type="EMBL" id="JAGTXO010000015">
    <property type="protein sequence ID" value="KAG8463660.1"/>
    <property type="molecule type" value="Genomic_DNA"/>
</dbReference>
<reference evidence="2" key="1">
    <citation type="submission" date="2021-05" db="EMBL/GenBank/DDBJ databases">
        <title>The genome of the haptophyte Pavlova lutheri (Diacronema luteri, Pavlovales) - a model for lipid biosynthesis in eukaryotic algae.</title>
        <authorList>
            <person name="Hulatt C.J."/>
            <person name="Posewitz M.C."/>
        </authorList>
    </citation>
    <scope>NUCLEOTIDE SEQUENCE</scope>
    <source>
        <strain evidence="2">NIVA-4/92</strain>
    </source>
</reference>
<comment type="caution">
    <text evidence="2">The sequence shown here is derived from an EMBL/GenBank/DDBJ whole genome shotgun (WGS) entry which is preliminary data.</text>
</comment>
<dbReference type="AlphaFoldDB" id="A0A8J5XQJ5"/>
<evidence type="ECO:0000313" key="3">
    <source>
        <dbReference type="Proteomes" id="UP000751190"/>
    </source>
</evidence>
<feature type="region of interest" description="Disordered" evidence="1">
    <location>
        <begin position="150"/>
        <end position="181"/>
    </location>
</feature>
<protein>
    <submittedName>
        <fullName evidence="2">Uncharacterized protein</fullName>
    </submittedName>
</protein>
<sequence>MAAVGLAPWFVDVELSDERWAAERAAAIVLNAFAAYKGVDSGSGAVAAALTVPEASREASVPDAGVAASAQHEDEAELADATTPPHSAPTGAEAELSALSAQLATAEKQALELKREDAERAKRLVELTAQHESELGRLQEQLQTAKRQLDDALAKATQQPAPESATATRGAKKPSKICTVQ</sequence>
<organism evidence="2 3">
    <name type="scientific">Diacronema lutheri</name>
    <name type="common">Unicellular marine alga</name>
    <name type="synonym">Monochrysis lutheri</name>
    <dbReference type="NCBI Taxonomy" id="2081491"/>
    <lineage>
        <taxon>Eukaryota</taxon>
        <taxon>Haptista</taxon>
        <taxon>Haptophyta</taxon>
        <taxon>Pavlovophyceae</taxon>
        <taxon>Pavlovales</taxon>
        <taxon>Pavlovaceae</taxon>
        <taxon>Diacronema</taxon>
    </lineage>
</organism>
<feature type="region of interest" description="Disordered" evidence="1">
    <location>
        <begin position="55"/>
        <end position="93"/>
    </location>
</feature>
<keyword evidence="3" id="KW-1185">Reference proteome</keyword>
<dbReference type="Proteomes" id="UP000751190">
    <property type="component" value="Unassembled WGS sequence"/>
</dbReference>
<name>A0A8J5XQJ5_DIALT</name>
<accession>A0A8J5XQJ5</accession>
<feature type="compositionally biased region" description="Polar residues" evidence="1">
    <location>
        <begin position="156"/>
        <end position="167"/>
    </location>
</feature>
<evidence type="ECO:0000313" key="2">
    <source>
        <dbReference type="EMBL" id="KAG8463660.1"/>
    </source>
</evidence>
<proteinExistence type="predicted"/>
<evidence type="ECO:0000256" key="1">
    <source>
        <dbReference type="SAM" id="MobiDB-lite"/>
    </source>
</evidence>
<gene>
    <name evidence="2" type="ORF">KFE25_003933</name>
</gene>